<dbReference type="GO" id="GO:0046983">
    <property type="term" value="F:protein dimerization activity"/>
    <property type="evidence" value="ECO:0007669"/>
    <property type="project" value="InterPro"/>
</dbReference>
<dbReference type="PANTHER" id="PTHR32166">
    <property type="entry name" value="OSJNBA0013A04.12 PROTEIN"/>
    <property type="match status" value="1"/>
</dbReference>
<accession>A0AAV6Y8X7</accession>
<gene>
    <name evidence="3" type="ORF">BUALT_Bualt01G0125100</name>
</gene>
<dbReference type="Pfam" id="PF04937">
    <property type="entry name" value="DUF659"/>
    <property type="match status" value="1"/>
</dbReference>
<dbReference type="InterPro" id="IPR012337">
    <property type="entry name" value="RNaseH-like_sf"/>
</dbReference>
<dbReference type="Proteomes" id="UP000826271">
    <property type="component" value="Unassembled WGS sequence"/>
</dbReference>
<dbReference type="InterPro" id="IPR007021">
    <property type="entry name" value="DUF659"/>
</dbReference>
<evidence type="ECO:0000259" key="1">
    <source>
        <dbReference type="Pfam" id="PF04937"/>
    </source>
</evidence>
<evidence type="ECO:0000313" key="3">
    <source>
        <dbReference type="EMBL" id="KAG8390838.1"/>
    </source>
</evidence>
<feature type="domain" description="DUF659" evidence="1">
    <location>
        <begin position="196"/>
        <end position="360"/>
    </location>
</feature>
<name>A0AAV6Y8X7_9LAMI</name>
<dbReference type="InterPro" id="IPR008906">
    <property type="entry name" value="HATC_C_dom"/>
</dbReference>
<keyword evidence="4" id="KW-1185">Reference proteome</keyword>
<comment type="caution">
    <text evidence="3">The sequence shown here is derived from an EMBL/GenBank/DDBJ whole genome shotgun (WGS) entry which is preliminary data.</text>
</comment>
<dbReference type="AlphaFoldDB" id="A0AAV6Y8X7"/>
<evidence type="ECO:0000259" key="2">
    <source>
        <dbReference type="Pfam" id="PF05699"/>
    </source>
</evidence>
<protein>
    <recommendedName>
        <fullName evidence="5">BED-type domain-containing protein</fullName>
    </recommendedName>
</protein>
<dbReference type="SUPFAM" id="SSF53098">
    <property type="entry name" value="Ribonuclease H-like"/>
    <property type="match status" value="1"/>
</dbReference>
<organism evidence="3 4">
    <name type="scientific">Buddleja alternifolia</name>
    <dbReference type="NCBI Taxonomy" id="168488"/>
    <lineage>
        <taxon>Eukaryota</taxon>
        <taxon>Viridiplantae</taxon>
        <taxon>Streptophyta</taxon>
        <taxon>Embryophyta</taxon>
        <taxon>Tracheophyta</taxon>
        <taxon>Spermatophyta</taxon>
        <taxon>Magnoliopsida</taxon>
        <taxon>eudicotyledons</taxon>
        <taxon>Gunneridae</taxon>
        <taxon>Pentapetalae</taxon>
        <taxon>asterids</taxon>
        <taxon>lamiids</taxon>
        <taxon>Lamiales</taxon>
        <taxon>Scrophulariaceae</taxon>
        <taxon>Buddlejeae</taxon>
        <taxon>Buddleja</taxon>
    </lineage>
</organism>
<proteinExistence type="predicted"/>
<dbReference type="PANTHER" id="PTHR32166:SF81">
    <property type="entry name" value="OS06G0658400 PROTEIN"/>
    <property type="match status" value="1"/>
</dbReference>
<evidence type="ECO:0000313" key="4">
    <source>
        <dbReference type="Proteomes" id="UP000826271"/>
    </source>
</evidence>
<evidence type="ECO:0008006" key="5">
    <source>
        <dbReference type="Google" id="ProtNLM"/>
    </source>
</evidence>
<sequence>MNSVGDTSSSDGRAPDNWPLWQFVTKLGKSSEGGGNQNFTCNFCNVTYKGSYSRVKAHLLKLVGSGIKSCPKITVGKIIEMSKLEGEAIERRECSSKIKMVPLPRSMSSSSQSSFSMSASNPYLFKKDGHEPKKRKGAGDNPIENAFNLQMREELDGEIARMFYSSGLPFNLARNPHYVRAFTLAANSNITGYVPPGYNALRTKLLTKERTNLEGQLVHTKDTWRTKGVSLVCDGWTDPQRRPLINFMAINENGSMFIRAVNCQGEFKDKWFISNLIKEVIIQVGVTNVVQVVTDNAPVCRAAGLLVEEAYPHIFWTPCVVHTLNLALKNICAAKNTEVNEVTYVECHWITQIIATATMIKNFINNHSMRLSMFNEFSKLKLLSIAETRFASSIIMLKRFKKVKQQLQSMVISERWTTYRDDDFAKARLVKDKLLDDIWWDQIDYIIGFSDPIYEMLRICDKDTPCLHLVFGMWDTMISKVRASIYKHENKRDFEESSFWNVVRKILEDRWNKSNTPLHCLAHSLNPRCSTKEWQIEHPHLSLPQSDVEISKMRKICLKRIFPDEEIRRDVNSEFAKFSACLEGFGDEESLRDRWVTDPVEWWVNHGSTAPHLQSISVKLFGQVSSSSCCERNWSTYSFIHSTKRNQITPQRAEDLVYVHSNLRLLSRQTPQYKQGDTKMWDVGGDDFETFDDVGILGIASLSIDEPELESDIFVDEVNEEPCGDRDDPSDLVI</sequence>
<reference evidence="3" key="1">
    <citation type="submission" date="2019-10" db="EMBL/GenBank/DDBJ databases">
        <authorList>
            <person name="Zhang R."/>
            <person name="Pan Y."/>
            <person name="Wang J."/>
            <person name="Ma R."/>
            <person name="Yu S."/>
        </authorList>
    </citation>
    <scope>NUCLEOTIDE SEQUENCE</scope>
    <source>
        <strain evidence="3">LA-IB0</strain>
        <tissue evidence="3">Leaf</tissue>
    </source>
</reference>
<feature type="domain" description="HAT C-terminal dimerisation" evidence="2">
    <location>
        <begin position="585"/>
        <end position="663"/>
    </location>
</feature>
<dbReference type="EMBL" id="WHWC01000001">
    <property type="protein sequence ID" value="KAG8390838.1"/>
    <property type="molecule type" value="Genomic_DNA"/>
</dbReference>
<dbReference type="Pfam" id="PF05699">
    <property type="entry name" value="Dimer_Tnp_hAT"/>
    <property type="match status" value="1"/>
</dbReference>